<dbReference type="RefSeq" id="WP_345079524.1">
    <property type="nucleotide sequence ID" value="NZ_BAABFA010000008.1"/>
</dbReference>
<accession>A0ABP8N9R5</accession>
<dbReference type="InterPro" id="IPR036291">
    <property type="entry name" value="NAD(P)-bd_dom_sf"/>
</dbReference>
<dbReference type="InterPro" id="IPR016040">
    <property type="entry name" value="NAD(P)-bd_dom"/>
</dbReference>
<evidence type="ECO:0000259" key="10">
    <source>
        <dbReference type="Pfam" id="PF16363"/>
    </source>
</evidence>
<dbReference type="NCBIfam" id="TIGR01179">
    <property type="entry name" value="galE"/>
    <property type="match status" value="1"/>
</dbReference>
<keyword evidence="12" id="KW-1185">Reference proteome</keyword>
<evidence type="ECO:0000256" key="6">
    <source>
        <dbReference type="ARBA" id="ARBA00018569"/>
    </source>
</evidence>
<dbReference type="Gene3D" id="3.90.25.10">
    <property type="entry name" value="UDP-galactose 4-epimerase, domain 1"/>
    <property type="match status" value="1"/>
</dbReference>
<sequence length="344" mass="38290">MKKILVTGGCGYIGGHTIVDLIQNGFDVISVDNLSKGSLKMLDGIEKVTGRKVKNYKVDLCDLDDTEAIFLENPDIVGIIHFAAYKSVPESVSDPLLYFRNNINSLLNILQCAEEFDVDNFVFSSSCSVYGNAEMLPVSEEAPLVEPESPYARTKQMGEAICRDFTLIHKHFNAILLRYFNPVGAHPSALVGEFQDLSESVVPVITQTAIGKRKEMTVFGNDYGTRDGSCVRDYIHVMDIANAHTRALQYIIEDRNKNNCEVFNLGTGNGVTVLELIDAFERVSGMKLNFKVGPRRPGDIVEIYANNDRARNLLGWETQYGLDAMMDTAWRWEQVLAEAKKASA</sequence>
<evidence type="ECO:0000256" key="8">
    <source>
        <dbReference type="ARBA" id="ARBA00023235"/>
    </source>
</evidence>
<dbReference type="Gene3D" id="3.40.50.720">
    <property type="entry name" value="NAD(P)-binding Rossmann-like Domain"/>
    <property type="match status" value="1"/>
</dbReference>
<organism evidence="11 12">
    <name type="scientific">Nemorincola caseinilytica</name>
    <dbReference type="NCBI Taxonomy" id="2054315"/>
    <lineage>
        <taxon>Bacteria</taxon>
        <taxon>Pseudomonadati</taxon>
        <taxon>Bacteroidota</taxon>
        <taxon>Chitinophagia</taxon>
        <taxon>Chitinophagales</taxon>
        <taxon>Chitinophagaceae</taxon>
        <taxon>Nemorincola</taxon>
    </lineage>
</organism>
<comment type="caution">
    <text evidence="11">The sequence shown here is derived from an EMBL/GenBank/DDBJ whole genome shotgun (WGS) entry which is preliminary data.</text>
</comment>
<reference evidence="12" key="1">
    <citation type="journal article" date="2019" name="Int. J. Syst. Evol. Microbiol.">
        <title>The Global Catalogue of Microorganisms (GCM) 10K type strain sequencing project: providing services to taxonomists for standard genome sequencing and annotation.</title>
        <authorList>
            <consortium name="The Broad Institute Genomics Platform"/>
            <consortium name="The Broad Institute Genome Sequencing Center for Infectious Disease"/>
            <person name="Wu L."/>
            <person name="Ma J."/>
        </authorList>
    </citation>
    <scope>NUCLEOTIDE SEQUENCE [LARGE SCALE GENOMIC DNA]</scope>
    <source>
        <strain evidence="12">JCM 32105</strain>
    </source>
</reference>
<proteinExistence type="inferred from homology"/>
<evidence type="ECO:0000256" key="1">
    <source>
        <dbReference type="ARBA" id="ARBA00000083"/>
    </source>
</evidence>
<evidence type="ECO:0000256" key="3">
    <source>
        <dbReference type="ARBA" id="ARBA00004947"/>
    </source>
</evidence>
<dbReference type="Proteomes" id="UP001500067">
    <property type="component" value="Unassembled WGS sequence"/>
</dbReference>
<dbReference type="InterPro" id="IPR005886">
    <property type="entry name" value="UDP_G4E"/>
</dbReference>
<comment type="pathway">
    <text evidence="3 9">Carbohydrate metabolism; galactose metabolism.</text>
</comment>
<comment type="subunit">
    <text evidence="9">Homodimer.</text>
</comment>
<comment type="similarity">
    <text evidence="4 9">Belongs to the NAD(P)-dependent epimerase/dehydratase family.</text>
</comment>
<dbReference type="CDD" id="cd05247">
    <property type="entry name" value="UDP_G4E_1_SDR_e"/>
    <property type="match status" value="1"/>
</dbReference>
<evidence type="ECO:0000256" key="7">
    <source>
        <dbReference type="ARBA" id="ARBA00023027"/>
    </source>
</evidence>
<dbReference type="PANTHER" id="PTHR43725">
    <property type="entry name" value="UDP-GLUCOSE 4-EPIMERASE"/>
    <property type="match status" value="1"/>
</dbReference>
<gene>
    <name evidence="11" type="primary">galE</name>
    <name evidence="11" type="ORF">GCM10023093_10150</name>
</gene>
<protein>
    <recommendedName>
        <fullName evidence="6 9">UDP-glucose 4-epimerase</fullName>
        <ecNumber evidence="5 9">5.1.3.2</ecNumber>
    </recommendedName>
</protein>
<dbReference type="EMBL" id="BAABFA010000008">
    <property type="protein sequence ID" value="GAA4462859.1"/>
    <property type="molecule type" value="Genomic_DNA"/>
</dbReference>
<keyword evidence="9" id="KW-0119">Carbohydrate metabolism</keyword>
<evidence type="ECO:0000313" key="12">
    <source>
        <dbReference type="Proteomes" id="UP001500067"/>
    </source>
</evidence>
<evidence type="ECO:0000256" key="9">
    <source>
        <dbReference type="RuleBase" id="RU366046"/>
    </source>
</evidence>
<comment type="catalytic activity">
    <reaction evidence="1 9">
        <text>UDP-alpha-D-glucose = UDP-alpha-D-galactose</text>
        <dbReference type="Rhea" id="RHEA:22168"/>
        <dbReference type="ChEBI" id="CHEBI:58885"/>
        <dbReference type="ChEBI" id="CHEBI:66914"/>
        <dbReference type="EC" id="5.1.3.2"/>
    </reaction>
</comment>
<dbReference type="Pfam" id="PF16363">
    <property type="entry name" value="GDP_Man_Dehyd"/>
    <property type="match status" value="1"/>
</dbReference>
<evidence type="ECO:0000313" key="11">
    <source>
        <dbReference type="EMBL" id="GAA4462859.1"/>
    </source>
</evidence>
<dbReference type="EC" id="5.1.3.2" evidence="5 9"/>
<evidence type="ECO:0000256" key="2">
    <source>
        <dbReference type="ARBA" id="ARBA00001911"/>
    </source>
</evidence>
<dbReference type="SUPFAM" id="SSF51735">
    <property type="entry name" value="NAD(P)-binding Rossmann-fold domains"/>
    <property type="match status" value="1"/>
</dbReference>
<evidence type="ECO:0000256" key="5">
    <source>
        <dbReference type="ARBA" id="ARBA00013189"/>
    </source>
</evidence>
<name>A0ABP8N9R5_9BACT</name>
<dbReference type="PANTHER" id="PTHR43725:SF47">
    <property type="entry name" value="UDP-GLUCOSE 4-EPIMERASE"/>
    <property type="match status" value="1"/>
</dbReference>
<comment type="cofactor">
    <cofactor evidence="2 9">
        <name>NAD(+)</name>
        <dbReference type="ChEBI" id="CHEBI:57540"/>
    </cofactor>
</comment>
<keyword evidence="7 9" id="KW-0520">NAD</keyword>
<evidence type="ECO:0000256" key="4">
    <source>
        <dbReference type="ARBA" id="ARBA00007637"/>
    </source>
</evidence>
<feature type="domain" description="NAD(P)-binding" evidence="10">
    <location>
        <begin position="5"/>
        <end position="327"/>
    </location>
</feature>
<dbReference type="PRINTS" id="PR01713">
    <property type="entry name" value="NUCEPIMERASE"/>
</dbReference>
<keyword evidence="8 9" id="KW-0413">Isomerase</keyword>